<dbReference type="GO" id="GO:0036424">
    <property type="term" value="F:L-phosphoserine phosphatase activity"/>
    <property type="evidence" value="ECO:0007669"/>
    <property type="project" value="TreeGrafter"/>
</dbReference>
<dbReference type="GO" id="GO:0000287">
    <property type="term" value="F:magnesium ion binding"/>
    <property type="evidence" value="ECO:0007669"/>
    <property type="project" value="TreeGrafter"/>
</dbReference>
<dbReference type="EMBL" id="CAETWZ010000095">
    <property type="protein sequence ID" value="CAB4368170.1"/>
    <property type="molecule type" value="Genomic_DNA"/>
</dbReference>
<dbReference type="EMBL" id="CAEZXA010000009">
    <property type="protein sequence ID" value="CAB4665418.1"/>
    <property type="molecule type" value="Genomic_DNA"/>
</dbReference>
<dbReference type="GO" id="GO:0005737">
    <property type="term" value="C:cytoplasm"/>
    <property type="evidence" value="ECO:0007669"/>
    <property type="project" value="TreeGrafter"/>
</dbReference>
<dbReference type="PANTHER" id="PTHR43344">
    <property type="entry name" value="PHOSPHOSERINE PHOSPHATASE"/>
    <property type="match status" value="1"/>
</dbReference>
<dbReference type="Pfam" id="PF12710">
    <property type="entry name" value="HAD"/>
    <property type="match status" value="1"/>
</dbReference>
<evidence type="ECO:0000313" key="2">
    <source>
        <dbReference type="EMBL" id="CAB4665418.1"/>
    </source>
</evidence>
<name>A0A6J6UC32_9ZZZZ</name>
<dbReference type="SUPFAM" id="SSF56784">
    <property type="entry name" value="HAD-like"/>
    <property type="match status" value="1"/>
</dbReference>
<dbReference type="InterPro" id="IPR023214">
    <property type="entry name" value="HAD_sf"/>
</dbReference>
<gene>
    <name evidence="2" type="ORF">UFOPK2334_00211</name>
    <name evidence="3" type="ORF">UFOPK2870_00417</name>
    <name evidence="1" type="ORF">UFOPK4179_00967</name>
</gene>
<dbReference type="PANTHER" id="PTHR43344:SF14">
    <property type="entry name" value="HAD-IB FAMILY HYDROLASE"/>
    <property type="match status" value="1"/>
</dbReference>
<accession>A0A6J6UC32</accession>
<dbReference type="InterPro" id="IPR006385">
    <property type="entry name" value="HAD_hydro_SerB1"/>
</dbReference>
<sequence length="207" mass="22922">MSITVVAFDVDNTLTVKDCVVPFMRKVSGTRRLVKVLLSGLPESLQMFRRHDRDALKQKFVRAVFAGKKVDEVEELGVQFAAKVANGWLRKDVSDRMRWHQEQGHVVILVSASLGAYLHPLGDLLEVDAVLCTELEEVAGVLTGELNGKNCRGEEKASRVRKWCSDSGITSEDLVYAYGDSSGDIELLAEFSSPTWVSKVDLKKVPA</sequence>
<proteinExistence type="predicted"/>
<dbReference type="InterPro" id="IPR050582">
    <property type="entry name" value="HAD-like_SerB"/>
</dbReference>
<organism evidence="3">
    <name type="scientific">freshwater metagenome</name>
    <dbReference type="NCBI Taxonomy" id="449393"/>
    <lineage>
        <taxon>unclassified sequences</taxon>
        <taxon>metagenomes</taxon>
        <taxon>ecological metagenomes</taxon>
    </lineage>
</organism>
<dbReference type="AlphaFoldDB" id="A0A6J6UC32"/>
<dbReference type="Gene3D" id="1.20.1440.100">
    <property type="entry name" value="SG protein - dephosphorylation function"/>
    <property type="match status" value="1"/>
</dbReference>
<reference evidence="3" key="1">
    <citation type="submission" date="2020-05" db="EMBL/GenBank/DDBJ databases">
        <authorList>
            <person name="Chiriac C."/>
            <person name="Salcher M."/>
            <person name="Ghai R."/>
            <person name="Kavagutti S V."/>
        </authorList>
    </citation>
    <scope>NUCLEOTIDE SEQUENCE</scope>
</reference>
<protein>
    <submittedName>
        <fullName evidence="3">Unannotated protein</fullName>
    </submittedName>
</protein>
<dbReference type="GO" id="GO:0006564">
    <property type="term" value="P:L-serine biosynthetic process"/>
    <property type="evidence" value="ECO:0007669"/>
    <property type="project" value="TreeGrafter"/>
</dbReference>
<dbReference type="EMBL" id="CAEZZL010000019">
    <property type="protein sequence ID" value="CAB4757320.1"/>
    <property type="molecule type" value="Genomic_DNA"/>
</dbReference>
<dbReference type="NCBIfam" id="TIGR01488">
    <property type="entry name" value="HAD-SF-IB"/>
    <property type="match status" value="1"/>
</dbReference>
<evidence type="ECO:0000313" key="1">
    <source>
        <dbReference type="EMBL" id="CAB4368170.1"/>
    </source>
</evidence>
<dbReference type="InterPro" id="IPR036412">
    <property type="entry name" value="HAD-like_sf"/>
</dbReference>
<dbReference type="NCBIfam" id="TIGR01490">
    <property type="entry name" value="HAD-SF-IB-hyp1"/>
    <property type="match status" value="1"/>
</dbReference>
<evidence type="ECO:0000313" key="3">
    <source>
        <dbReference type="EMBL" id="CAB4757320.1"/>
    </source>
</evidence>
<dbReference type="Gene3D" id="3.40.50.1000">
    <property type="entry name" value="HAD superfamily/HAD-like"/>
    <property type="match status" value="1"/>
</dbReference>